<comment type="subcellular location">
    <subcellularLocation>
        <location evidence="1">Nucleus</location>
    </subcellularLocation>
</comment>
<dbReference type="InterPro" id="IPR038718">
    <property type="entry name" value="SNF2-like_sf"/>
</dbReference>
<feature type="compositionally biased region" description="Basic and acidic residues" evidence="9">
    <location>
        <begin position="954"/>
        <end position="968"/>
    </location>
</feature>
<dbReference type="SUPFAM" id="SSF47769">
    <property type="entry name" value="SAM/Pointed domain"/>
    <property type="match status" value="1"/>
</dbReference>
<feature type="domain" description="Helicase C-terminal" evidence="11">
    <location>
        <begin position="1441"/>
        <end position="1592"/>
    </location>
</feature>
<keyword evidence="13" id="KW-1185">Reference proteome</keyword>
<accession>A0A8E2EIY8</accession>
<dbReference type="GO" id="GO:0003677">
    <property type="term" value="F:DNA binding"/>
    <property type="evidence" value="ECO:0007669"/>
    <property type="project" value="UniProtKB-KW"/>
</dbReference>
<feature type="compositionally biased region" description="Acidic residues" evidence="9">
    <location>
        <begin position="415"/>
        <end position="431"/>
    </location>
</feature>
<dbReference type="Pfam" id="PF00271">
    <property type="entry name" value="Helicase_C"/>
    <property type="match status" value="1"/>
</dbReference>
<keyword evidence="4" id="KW-0378">Hydrolase</keyword>
<keyword evidence="8" id="KW-0539">Nucleus</keyword>
<dbReference type="InterPro" id="IPR049730">
    <property type="entry name" value="SNF2/RAD54-like_C"/>
</dbReference>
<reference evidence="12 13" key="1">
    <citation type="journal article" date="2016" name="Nat. Commun.">
        <title>Ectomycorrhizal ecology is imprinted in the genome of the dominant symbiotic fungus Cenococcum geophilum.</title>
        <authorList>
            <consortium name="DOE Joint Genome Institute"/>
            <person name="Peter M."/>
            <person name="Kohler A."/>
            <person name="Ohm R.A."/>
            <person name="Kuo A."/>
            <person name="Krutzmann J."/>
            <person name="Morin E."/>
            <person name="Arend M."/>
            <person name="Barry K.W."/>
            <person name="Binder M."/>
            <person name="Choi C."/>
            <person name="Clum A."/>
            <person name="Copeland A."/>
            <person name="Grisel N."/>
            <person name="Haridas S."/>
            <person name="Kipfer T."/>
            <person name="LaButti K."/>
            <person name="Lindquist E."/>
            <person name="Lipzen A."/>
            <person name="Maire R."/>
            <person name="Meier B."/>
            <person name="Mihaltcheva S."/>
            <person name="Molinier V."/>
            <person name="Murat C."/>
            <person name="Poggeler S."/>
            <person name="Quandt C.A."/>
            <person name="Sperisen C."/>
            <person name="Tritt A."/>
            <person name="Tisserant E."/>
            <person name="Crous P.W."/>
            <person name="Henrissat B."/>
            <person name="Nehls U."/>
            <person name="Egli S."/>
            <person name="Spatafora J.W."/>
            <person name="Grigoriev I.V."/>
            <person name="Martin F.M."/>
        </authorList>
    </citation>
    <scope>NUCLEOTIDE SEQUENCE [LARGE SCALE GENOMIC DNA]</scope>
    <source>
        <strain evidence="12 13">CBS 459.81</strain>
    </source>
</reference>
<feature type="compositionally biased region" description="Low complexity" evidence="9">
    <location>
        <begin position="1758"/>
        <end position="1769"/>
    </location>
</feature>
<protein>
    <submittedName>
        <fullName evidence="12">Uncharacterized protein</fullName>
    </submittedName>
</protein>
<dbReference type="InterPro" id="IPR044574">
    <property type="entry name" value="ARIP4-like"/>
</dbReference>
<sequence>MSSGKDPWDWTIDDVVNRLCNSLSIYQEAGWPNPSLPDPTSFELQLREHVIDGATLLTGVNQQFLKEDLQIKALGRRQPILAVVKYLQGQSPKYCKRHDSAARPSFSAGFSTPNSFFPQTATPVHLPLPNFTRSLPDVPHFNQNSETDGPPLLSNHEAGAEDRNPPRQSLSGSHAQHDNSHISQILGAATHARQGEDVVTDQNGRKRRKLNLSTTNLATSKVLPDPTDKQPTTPTNLSSSKQTQRQQVSTKVVALKQQEKHPSPADYRIGFFHKRFPVDAIFYGQAEFGSAISDGDENEDDSEYSFAEEVPFGVSTYVYRQMAHFLRIPHQEEVLLRGKPATAIYPYRRSILPSAEQAQSVTVFQQVNGGVRVTREDVSQLNADTPYEPNLNHGWDYLSHWANEDSKVLPPLGESDTEMDDSSSIIDSEDRESEKDIEEEKPTRAPLPVEDKIAIVDQAVEDFKEYWQRRKLPMKEHNAWVVWNMGRKSRMRRLLIEGAKAEIEALDVRLERYKKDIVANIYYKEADIRQQCAILEQTVFVREEEILKISIWQKNQEPKRTVPKPRTQKKAASKLALDEEGISVGSDSEAASDGLSQFVDIDEIDMTQVMPNSSPDEGSSNLRRSTKHLSSELGQHLESARAQSPEDSVLGPAGLEDAMGIDEEPVDINKDEAAANAVLNTIENGDEGHLPTPGNTTIMTAGSQIPLRQRTPASVIDLTYSSDSSSPEDTPVKIHQEWHIPSSHRFNGEPENSSPAEIAGWTWIELSERTDRKRTIIKILSEIASADRDDMKKRIQQIREKYFLDEMKRGIGALLNGESKLPGTEPVTFAKIIKFARLYLCWVKCTRRWWTIDAAEARAKEMNVKQLLRNAEDQNEFYNFVKTILLQAKLHQKTIAGTASSSTPRKGKSPVRNATALPSSQDFPRVSSTEGGGTTDSPHKKRKRAVQKSQSAMQKRESAQQRRQEQEVKEQLLSQEIGQDITEGGQKIILNTSKLEKHGFVYLNESIASKIKKHQIDGLRFMWREIVTAGQSESQGCLLAHTMGLGKTMQAITLLVAIAEASNSKDRAIYEQIPMGLRKSRTLVMCPPSLIWNWMEEFAMWIPSSARTMIGQIRCINSETPLKQRLLEIHAWFNEGGVLVLGYEMLRSYVLNKATKVRDQPLTDEEHKSVLKHLLQGPNIIIADEAHTLKNLGSAISMVAEKFRSTSRIALTGSPLANNLLEYFAMINWVSPGYLGDLVEFKAHYQEPIQLGLYSDSTQSEYRMALKKLRILKNEIEPKVNRADITVLKGNLKPKVEFVITVPLTELQKEAYKIYVEYVLESSKDGEVENARIWSWLALLGLLCNHPLIYFDKLFGEDPDPKKRPKSATKTKTSKLEQQDAGNALSNAEDEESLDSPGQYPDDVPVSKLGFSESMLEVQKEIFEKAKESLAIIHLSYKIEVFEKILDYCEEYGDRVLVFSHSIPTLNFLENSFKEKGRSYQRIDGSTKASSRQNAAKEFNYGVKASNIFLISTRAGGLGLNLPGANRVIIFDFGFNPTWEEQAVGRAYRIGQEKPVFVYRFVAGGTFETIVYNKAVFKTQLAYRVVDKKNVQRHAQRSRDFLFNPKPVPQEDIRTFRGKDVHVLDRILDLDNSLNIRAITTTETLQEEIAEDFTAEEMREIEKMQEIEKLRKVDPLAWKQRIMAEQTYEQQTLLGQSMMAQRRREAMAMPWLAPAPSTASVEHFSDLDQRAKAVIQTPTRTGPHLPPKVSENHRSEIEASSDSISSISDKPLQSSRMPSIPPTAASQPPPSLLAREAPQTTKNGPARFRSSPSSPMYDSLRNRQQHSTLDAISENVDNSTSRQQC</sequence>
<evidence type="ECO:0000256" key="9">
    <source>
        <dbReference type="SAM" id="MobiDB-lite"/>
    </source>
</evidence>
<dbReference type="EMBL" id="KV744830">
    <property type="protein sequence ID" value="OCK84801.1"/>
    <property type="molecule type" value="Genomic_DNA"/>
</dbReference>
<feature type="region of interest" description="Disordered" evidence="9">
    <location>
        <begin position="128"/>
        <end position="250"/>
    </location>
</feature>
<feature type="compositionally biased region" description="Basic residues" evidence="9">
    <location>
        <begin position="1363"/>
        <end position="1373"/>
    </location>
</feature>
<dbReference type="GO" id="GO:0005634">
    <property type="term" value="C:nucleus"/>
    <property type="evidence" value="ECO:0007669"/>
    <property type="project" value="UniProtKB-SubCell"/>
</dbReference>
<feature type="domain" description="Helicase ATP-binding" evidence="10">
    <location>
        <begin position="1028"/>
        <end position="1233"/>
    </location>
</feature>
<evidence type="ECO:0000259" key="10">
    <source>
        <dbReference type="PROSITE" id="PS51192"/>
    </source>
</evidence>
<feature type="region of interest" description="Disordered" evidence="9">
    <location>
        <begin position="608"/>
        <end position="649"/>
    </location>
</feature>
<feature type="region of interest" description="Disordered" evidence="9">
    <location>
        <begin position="1736"/>
        <end position="1845"/>
    </location>
</feature>
<evidence type="ECO:0000256" key="5">
    <source>
        <dbReference type="ARBA" id="ARBA00022806"/>
    </source>
</evidence>
<dbReference type="GO" id="GO:0016887">
    <property type="term" value="F:ATP hydrolysis activity"/>
    <property type="evidence" value="ECO:0007669"/>
    <property type="project" value="InterPro"/>
</dbReference>
<feature type="compositionally biased region" description="Polar residues" evidence="9">
    <location>
        <begin position="916"/>
        <end position="929"/>
    </location>
</feature>
<keyword evidence="7" id="KW-0238">DNA-binding</keyword>
<dbReference type="PROSITE" id="PS51192">
    <property type="entry name" value="HELICASE_ATP_BIND_1"/>
    <property type="match status" value="1"/>
</dbReference>
<dbReference type="InterPro" id="IPR013761">
    <property type="entry name" value="SAM/pointed_sf"/>
</dbReference>
<dbReference type="Gene3D" id="3.40.50.300">
    <property type="entry name" value="P-loop containing nucleotide triphosphate hydrolases"/>
    <property type="match status" value="1"/>
</dbReference>
<feature type="compositionally biased region" description="Polar residues" evidence="9">
    <location>
        <begin position="609"/>
        <end position="623"/>
    </location>
</feature>
<dbReference type="GO" id="GO:0004386">
    <property type="term" value="F:helicase activity"/>
    <property type="evidence" value="ECO:0007669"/>
    <property type="project" value="UniProtKB-KW"/>
</dbReference>
<evidence type="ECO:0000256" key="8">
    <source>
        <dbReference type="ARBA" id="ARBA00023242"/>
    </source>
</evidence>
<dbReference type="PROSITE" id="PS51194">
    <property type="entry name" value="HELICASE_CTER"/>
    <property type="match status" value="1"/>
</dbReference>
<dbReference type="Gene3D" id="3.40.50.10810">
    <property type="entry name" value="Tandem AAA-ATPase domain"/>
    <property type="match status" value="1"/>
</dbReference>
<dbReference type="GO" id="GO:0005524">
    <property type="term" value="F:ATP binding"/>
    <property type="evidence" value="ECO:0007669"/>
    <property type="project" value="UniProtKB-KW"/>
</dbReference>
<dbReference type="Pfam" id="PF00176">
    <property type="entry name" value="SNF2-rel_dom"/>
    <property type="match status" value="1"/>
</dbReference>
<evidence type="ECO:0000259" key="11">
    <source>
        <dbReference type="PROSITE" id="PS51194"/>
    </source>
</evidence>
<feature type="region of interest" description="Disordered" evidence="9">
    <location>
        <begin position="1359"/>
        <end position="1403"/>
    </location>
</feature>
<dbReference type="InterPro" id="IPR001650">
    <property type="entry name" value="Helicase_C-like"/>
</dbReference>
<dbReference type="InterPro" id="IPR027417">
    <property type="entry name" value="P-loop_NTPase"/>
</dbReference>
<evidence type="ECO:0000256" key="6">
    <source>
        <dbReference type="ARBA" id="ARBA00022840"/>
    </source>
</evidence>
<gene>
    <name evidence="12" type="ORF">K432DRAFT_288219</name>
</gene>
<keyword evidence="5" id="KW-0347">Helicase</keyword>
<evidence type="ECO:0000313" key="13">
    <source>
        <dbReference type="Proteomes" id="UP000250266"/>
    </source>
</evidence>
<evidence type="ECO:0000256" key="3">
    <source>
        <dbReference type="ARBA" id="ARBA00022741"/>
    </source>
</evidence>
<dbReference type="Pfam" id="PF24580">
    <property type="entry name" value="DUF7607"/>
    <property type="match status" value="1"/>
</dbReference>
<dbReference type="PANTHER" id="PTHR45797">
    <property type="entry name" value="RAD54-LIKE"/>
    <property type="match status" value="1"/>
</dbReference>
<evidence type="ECO:0000256" key="7">
    <source>
        <dbReference type="ARBA" id="ARBA00023125"/>
    </source>
</evidence>
<dbReference type="OrthoDB" id="2020972at2759"/>
<keyword evidence="3" id="KW-0547">Nucleotide-binding</keyword>
<dbReference type="Proteomes" id="UP000250266">
    <property type="component" value="Unassembled WGS sequence"/>
</dbReference>
<dbReference type="InterPro" id="IPR000330">
    <property type="entry name" value="SNF2_N"/>
</dbReference>
<dbReference type="SUPFAM" id="SSF52540">
    <property type="entry name" value="P-loop containing nucleoside triphosphate hydrolases"/>
    <property type="match status" value="2"/>
</dbReference>
<feature type="region of interest" description="Disordered" evidence="9">
    <location>
        <begin position="896"/>
        <end position="968"/>
    </location>
</feature>
<organism evidence="12 13">
    <name type="scientific">Lepidopterella palustris CBS 459.81</name>
    <dbReference type="NCBI Taxonomy" id="1314670"/>
    <lineage>
        <taxon>Eukaryota</taxon>
        <taxon>Fungi</taxon>
        <taxon>Dikarya</taxon>
        <taxon>Ascomycota</taxon>
        <taxon>Pezizomycotina</taxon>
        <taxon>Dothideomycetes</taxon>
        <taxon>Pleosporomycetidae</taxon>
        <taxon>Mytilinidiales</taxon>
        <taxon>Argynnaceae</taxon>
        <taxon>Lepidopterella</taxon>
    </lineage>
</organism>
<evidence type="ECO:0000313" key="12">
    <source>
        <dbReference type="EMBL" id="OCK84801.1"/>
    </source>
</evidence>
<keyword evidence="6" id="KW-0067">ATP-binding</keyword>
<feature type="compositionally biased region" description="Polar residues" evidence="9">
    <location>
        <begin position="1825"/>
        <end position="1845"/>
    </location>
</feature>
<dbReference type="SMART" id="SM00487">
    <property type="entry name" value="DEXDc"/>
    <property type="match status" value="1"/>
</dbReference>
<dbReference type="SMART" id="SM00490">
    <property type="entry name" value="HELICc"/>
    <property type="match status" value="1"/>
</dbReference>
<dbReference type="PANTHER" id="PTHR45797:SF1">
    <property type="entry name" value="HELICASE ARIP4"/>
    <property type="match status" value="1"/>
</dbReference>
<feature type="region of interest" description="Disordered" evidence="9">
    <location>
        <begin position="408"/>
        <end position="443"/>
    </location>
</feature>
<dbReference type="CDD" id="cd18793">
    <property type="entry name" value="SF2_C_SNF"/>
    <property type="match status" value="1"/>
</dbReference>
<feature type="compositionally biased region" description="Polar residues" evidence="9">
    <location>
        <begin position="236"/>
        <end position="250"/>
    </location>
</feature>
<dbReference type="InterPro" id="IPR014001">
    <property type="entry name" value="Helicase_ATP-bd"/>
</dbReference>
<feature type="compositionally biased region" description="Basic and acidic residues" evidence="9">
    <location>
        <begin position="432"/>
        <end position="443"/>
    </location>
</feature>
<name>A0A8E2EIY8_9PEZI</name>
<evidence type="ECO:0000256" key="1">
    <source>
        <dbReference type="ARBA" id="ARBA00004123"/>
    </source>
</evidence>
<dbReference type="CDD" id="cd18007">
    <property type="entry name" value="DEXHc_ATRX-like"/>
    <property type="match status" value="1"/>
</dbReference>
<evidence type="ECO:0000256" key="2">
    <source>
        <dbReference type="ARBA" id="ARBA00007025"/>
    </source>
</evidence>
<comment type="similarity">
    <text evidence="2">Belongs to the SNF2/RAD54 helicase family.</text>
</comment>
<dbReference type="InterPro" id="IPR056026">
    <property type="entry name" value="DUF7607"/>
</dbReference>
<evidence type="ECO:0000256" key="4">
    <source>
        <dbReference type="ARBA" id="ARBA00022801"/>
    </source>
</evidence>
<proteinExistence type="inferred from homology"/>